<comment type="similarity">
    <text evidence="2">Belongs to the KptA/TPT1 family.</text>
</comment>
<dbReference type="Pfam" id="PF01885">
    <property type="entry name" value="PTS_2-RNA"/>
    <property type="match status" value="1"/>
</dbReference>
<dbReference type="InterPro" id="IPR042080">
    <property type="entry name" value="RNA_2'-PTrans_N"/>
</dbReference>
<evidence type="ECO:0000256" key="1">
    <source>
        <dbReference type="ARBA" id="ARBA00003343"/>
    </source>
</evidence>
<keyword evidence="5" id="KW-0520">NAD</keyword>
<evidence type="ECO:0000313" key="7">
    <source>
        <dbReference type="EMBL" id="CAE2305877.1"/>
    </source>
</evidence>
<evidence type="ECO:0000256" key="2">
    <source>
        <dbReference type="ARBA" id="ARBA00009836"/>
    </source>
</evidence>
<sequence length="211" mass="23753">MAARERGRGRREEPREVQISKYMSYVLRHGAAKEGVKMDAGGWVEVDALLSLKKMASKKVSEEELKVVVTTNAKKRFALKEEDGVLFIRATQGHSLDSVKSANLLRKLTLDDLPNYPVVVHGTTRDNYKKIQESGGLSKMGRNHIHFAQGLPKDRVVSGMRNSSNLFIYLDTQKCLEDGLEVFVSENGVILLPGDERGFLDVKYFREVVEE</sequence>
<dbReference type="SUPFAM" id="SSF56399">
    <property type="entry name" value="ADP-ribosylation"/>
    <property type="match status" value="1"/>
</dbReference>
<dbReference type="Gene3D" id="1.10.10.970">
    <property type="entry name" value="RNA 2'-phosphotransferase, Tpt1/KptA family, N-terminal domain"/>
    <property type="match status" value="1"/>
</dbReference>
<dbReference type="InterPro" id="IPR002745">
    <property type="entry name" value="Ptrans_KptA/Tpt1"/>
</dbReference>
<evidence type="ECO:0000256" key="6">
    <source>
        <dbReference type="ARBA" id="ARBA00047949"/>
    </source>
</evidence>
<dbReference type="PANTHER" id="PTHR12684">
    <property type="entry name" value="PUTATIVE PHOSPHOTRANSFERASE"/>
    <property type="match status" value="1"/>
</dbReference>
<dbReference type="EC" id="2.7.1.160" evidence="3"/>
<dbReference type="PANTHER" id="PTHR12684:SF2">
    <property type="entry name" value="TRNA 2'-PHOSPHOTRANSFERASE 1"/>
    <property type="match status" value="1"/>
</dbReference>
<evidence type="ECO:0000256" key="5">
    <source>
        <dbReference type="ARBA" id="ARBA00023027"/>
    </source>
</evidence>
<organism evidence="7">
    <name type="scientific">Paramoeba aestuarina</name>
    <dbReference type="NCBI Taxonomy" id="180227"/>
    <lineage>
        <taxon>Eukaryota</taxon>
        <taxon>Amoebozoa</taxon>
        <taxon>Discosea</taxon>
        <taxon>Flabellinia</taxon>
        <taxon>Dactylopodida</taxon>
        <taxon>Paramoebidae</taxon>
        <taxon>Paramoeba</taxon>
    </lineage>
</organism>
<proteinExistence type="inferred from homology"/>
<accession>A0A7S4KUD4</accession>
<protein>
    <recommendedName>
        <fullName evidence="3">2'-phosphotransferase</fullName>
        <ecNumber evidence="3">2.7.1.160</ecNumber>
    </recommendedName>
</protein>
<dbReference type="Gene3D" id="3.20.170.30">
    <property type="match status" value="1"/>
</dbReference>
<evidence type="ECO:0000256" key="3">
    <source>
        <dbReference type="ARBA" id="ARBA00012007"/>
    </source>
</evidence>
<keyword evidence="4" id="KW-0808">Transferase</keyword>
<comment type="function">
    <text evidence="1">Catalyzes the last step of tRNA splicing, the transfer of the splice junction 2'-phosphate from ligated tRNA to NAD to produce ADP-ribose 1''-2'' cyclic phosphate.</text>
</comment>
<comment type="catalytic activity">
    <reaction evidence="6">
        <text>2'-phospho-[ligated tRNA] + NAD(+) = mature tRNA + ADP-alpha-D-ribose 1'',2''-cyclic phosphate + nicotinamide</text>
        <dbReference type="Rhea" id="RHEA:23324"/>
        <dbReference type="Rhea" id="RHEA-COMP:11106"/>
        <dbReference type="Rhea" id="RHEA-COMP:11107"/>
        <dbReference type="ChEBI" id="CHEBI:17154"/>
        <dbReference type="ChEBI" id="CHEBI:57540"/>
        <dbReference type="ChEBI" id="CHEBI:76596"/>
        <dbReference type="ChEBI" id="CHEBI:82883"/>
        <dbReference type="ChEBI" id="CHEBI:85027"/>
        <dbReference type="EC" id="2.7.1.160"/>
    </reaction>
</comment>
<reference evidence="7" key="1">
    <citation type="submission" date="2021-01" db="EMBL/GenBank/DDBJ databases">
        <authorList>
            <person name="Corre E."/>
            <person name="Pelletier E."/>
            <person name="Niang G."/>
            <person name="Scheremetjew M."/>
            <person name="Finn R."/>
            <person name="Kale V."/>
            <person name="Holt S."/>
            <person name="Cochrane G."/>
            <person name="Meng A."/>
            <person name="Brown T."/>
            <person name="Cohen L."/>
        </authorList>
    </citation>
    <scope>NUCLEOTIDE SEQUENCE</scope>
    <source>
        <strain evidence="7">SoJaBio B1-5/56/2</strain>
    </source>
</reference>
<dbReference type="AlphaFoldDB" id="A0A7S4KUD4"/>
<dbReference type="InterPro" id="IPR042081">
    <property type="entry name" value="RNA_2'-PTrans_C"/>
</dbReference>
<dbReference type="EMBL" id="HBKR01017460">
    <property type="protein sequence ID" value="CAE2305877.1"/>
    <property type="molecule type" value="Transcribed_RNA"/>
</dbReference>
<dbReference type="GO" id="GO:0006388">
    <property type="term" value="P:tRNA splicing, via endonucleolytic cleavage and ligation"/>
    <property type="evidence" value="ECO:0007669"/>
    <property type="project" value="TreeGrafter"/>
</dbReference>
<dbReference type="GO" id="GO:0000215">
    <property type="term" value="F:tRNA 2'-phosphotransferase activity"/>
    <property type="evidence" value="ECO:0007669"/>
    <property type="project" value="UniProtKB-EC"/>
</dbReference>
<name>A0A7S4KUD4_9EUKA</name>
<evidence type="ECO:0000256" key="4">
    <source>
        <dbReference type="ARBA" id="ARBA00022679"/>
    </source>
</evidence>
<gene>
    <name evidence="7" type="ORF">NAES01612_LOCUS11538</name>
</gene>